<dbReference type="Proteomes" id="UP000565441">
    <property type="component" value="Unassembled WGS sequence"/>
</dbReference>
<organism evidence="4 5">
    <name type="scientific">Tricholomella constricta</name>
    <dbReference type="NCBI Taxonomy" id="117010"/>
    <lineage>
        <taxon>Eukaryota</taxon>
        <taxon>Fungi</taxon>
        <taxon>Dikarya</taxon>
        <taxon>Basidiomycota</taxon>
        <taxon>Agaricomycotina</taxon>
        <taxon>Agaricomycetes</taxon>
        <taxon>Agaricomycetidae</taxon>
        <taxon>Agaricales</taxon>
        <taxon>Tricholomatineae</taxon>
        <taxon>Lyophyllaceae</taxon>
        <taxon>Tricholomella</taxon>
    </lineage>
</organism>
<protein>
    <submittedName>
        <fullName evidence="4">Uncharacterized protein</fullName>
    </submittedName>
</protein>
<evidence type="ECO:0000259" key="3">
    <source>
        <dbReference type="PROSITE" id="PS51468"/>
    </source>
</evidence>
<keyword evidence="5" id="KW-1185">Reference proteome</keyword>
<dbReference type="Pfam" id="PF08487">
    <property type="entry name" value="VIT"/>
    <property type="match status" value="1"/>
</dbReference>
<dbReference type="PANTHER" id="PTHR45737:SF6">
    <property type="entry name" value="VON WILLEBRAND FACTOR A DOMAIN-CONTAINING PROTEIN 5A"/>
    <property type="match status" value="1"/>
</dbReference>
<dbReference type="SMART" id="SM00609">
    <property type="entry name" value="VIT"/>
    <property type="match status" value="1"/>
</dbReference>
<feature type="compositionally biased region" description="Basic and acidic residues" evidence="1">
    <location>
        <begin position="200"/>
        <end position="216"/>
    </location>
</feature>
<dbReference type="InterPro" id="IPR002035">
    <property type="entry name" value="VWF_A"/>
</dbReference>
<dbReference type="Gene3D" id="3.40.50.410">
    <property type="entry name" value="von Willebrand factor, type A domain"/>
    <property type="match status" value="1"/>
</dbReference>
<evidence type="ECO:0000256" key="1">
    <source>
        <dbReference type="SAM" id="MobiDB-lite"/>
    </source>
</evidence>
<comment type="caution">
    <text evidence="4">The sequence shown here is derived from an EMBL/GenBank/DDBJ whole genome shotgun (WGS) entry which is preliminary data.</text>
</comment>
<proteinExistence type="predicted"/>
<dbReference type="Pfam" id="PF13768">
    <property type="entry name" value="VWA_3"/>
    <property type="match status" value="1"/>
</dbReference>
<evidence type="ECO:0000313" key="5">
    <source>
        <dbReference type="Proteomes" id="UP000565441"/>
    </source>
</evidence>
<feature type="domain" description="VWFA" evidence="2">
    <location>
        <begin position="283"/>
        <end position="458"/>
    </location>
</feature>
<dbReference type="EMBL" id="JAACJP010000024">
    <property type="protein sequence ID" value="KAF5377154.1"/>
    <property type="molecule type" value="Genomic_DNA"/>
</dbReference>
<accession>A0A8H5M1G9</accession>
<sequence>MNGSGIACASLPNGAPETTQYLPLEEVRAKVLIVDQSARITLSQTYSNPLDTTTSRCKYMFPVPASAAICAFRMKTSDDRIVNGVVKEKETAQEEFDKAVRDGQFAGLVNYVTDDVFTISIGAIPAHATVDVHLEYVMSLDNDDNTDEVRFQLSKGVGERYGTTPLELTSAIRPAASTRIRITCEIQTSGRIQEIVSPSHHDEITEKRYPTDQGRESRRRSTIKYRSRSFLERDFVLIIRAQGLDLPRCFAELREDSAGRHPTLAMQLTLVPNFPLPPISSQEYLFVIDRSGSMAGDRIATAKETLNLLLRMLPSQGTLFNVFIFDNLVSGLWRQSLEYHETSLRDATAFVDSIRVNGGTEIGNALRYVLRSRTGQLPTAVFVLTDGEAYGDDAIVVVEDAVKQSSVNAPLRVFTLGIGSGISTATCDGIARAGNGASLYAIDTESILGKCARLFNAGRTPFVCDVTIDWGLSHDQLGTQTVTFSNQTLSSRTVATLPPPVIQQAPAQIHNVHAGTRMNIYTIITLKKSRVPKEVVLRGELANGGGPFERAIGVHMVHLVGTNQGLPLIHTLAAWRLIQEHEEKRAPLPTAILPDDDEEIRKAVIIRLGKEYQLISQHTSFVAVDSGQNDLQRSRRRGGRGGSPRRQEQSLTTPSTSLGLFQSALSALSGLLGLGATAILDENQTLPGSWLDSPPLSPALSEDGEDEDEDEDGEDRVDDAVESDESAESHETFLTMTSLESCACSDWSPLPSPPPELSEEEERRQNQPSPRIRPWDLAPEEERQAQSRSQNALQVPAPRLVPAAPPKVVDLMRLQSFDGSFQLDDSLRGIVGSSAVDEVNNLNVKAKVWATALSVAFMQKQMGHQKELLKDLLVKALEYLAKTAEVDVEELIRQARQMLV</sequence>
<dbReference type="PANTHER" id="PTHR45737">
    <property type="entry name" value="VON WILLEBRAND FACTOR A DOMAIN-CONTAINING PROTEIN 5A"/>
    <property type="match status" value="1"/>
</dbReference>
<dbReference type="InterPro" id="IPR013694">
    <property type="entry name" value="VIT"/>
</dbReference>
<feature type="domain" description="VIT" evidence="3">
    <location>
        <begin position="8"/>
        <end position="138"/>
    </location>
</feature>
<feature type="compositionally biased region" description="Acidic residues" evidence="1">
    <location>
        <begin position="702"/>
        <end position="726"/>
    </location>
</feature>
<dbReference type="PROSITE" id="PS51468">
    <property type="entry name" value="VIT"/>
    <property type="match status" value="1"/>
</dbReference>
<feature type="region of interest" description="Disordered" evidence="1">
    <location>
        <begin position="625"/>
        <end position="655"/>
    </location>
</feature>
<reference evidence="4 5" key="1">
    <citation type="journal article" date="2020" name="ISME J.">
        <title>Uncovering the hidden diversity of litter-decomposition mechanisms in mushroom-forming fungi.</title>
        <authorList>
            <person name="Floudas D."/>
            <person name="Bentzer J."/>
            <person name="Ahren D."/>
            <person name="Johansson T."/>
            <person name="Persson P."/>
            <person name="Tunlid A."/>
        </authorList>
    </citation>
    <scope>NUCLEOTIDE SEQUENCE [LARGE SCALE GENOMIC DNA]</scope>
    <source>
        <strain evidence="4 5">CBS 661.87</strain>
    </source>
</reference>
<gene>
    <name evidence="4" type="ORF">D9615_006359</name>
</gene>
<evidence type="ECO:0000259" key="2">
    <source>
        <dbReference type="PROSITE" id="PS50234"/>
    </source>
</evidence>
<dbReference type="AlphaFoldDB" id="A0A8H5M1G9"/>
<name>A0A8H5M1G9_9AGAR</name>
<feature type="region of interest" description="Disordered" evidence="1">
    <location>
        <begin position="745"/>
        <end position="798"/>
    </location>
</feature>
<dbReference type="SMART" id="SM00327">
    <property type="entry name" value="VWA"/>
    <property type="match status" value="1"/>
</dbReference>
<feature type="region of interest" description="Disordered" evidence="1">
    <location>
        <begin position="200"/>
        <end position="220"/>
    </location>
</feature>
<dbReference type="SUPFAM" id="SSF53300">
    <property type="entry name" value="vWA-like"/>
    <property type="match status" value="1"/>
</dbReference>
<dbReference type="InterPro" id="IPR036465">
    <property type="entry name" value="vWFA_dom_sf"/>
</dbReference>
<feature type="region of interest" description="Disordered" evidence="1">
    <location>
        <begin position="686"/>
        <end position="731"/>
    </location>
</feature>
<evidence type="ECO:0000313" key="4">
    <source>
        <dbReference type="EMBL" id="KAF5377154.1"/>
    </source>
</evidence>
<dbReference type="PROSITE" id="PS50234">
    <property type="entry name" value="VWFA"/>
    <property type="match status" value="1"/>
</dbReference>
<dbReference type="OrthoDB" id="1729737at2759"/>